<evidence type="ECO:0000313" key="2">
    <source>
        <dbReference type="Proteomes" id="UP001140094"/>
    </source>
</evidence>
<dbReference type="Proteomes" id="UP001140094">
    <property type="component" value="Unassembled WGS sequence"/>
</dbReference>
<comment type="caution">
    <text evidence="1">The sequence shown here is derived from an EMBL/GenBank/DDBJ whole genome shotgun (WGS) entry which is preliminary data.</text>
</comment>
<reference evidence="1" key="1">
    <citation type="submission" date="2022-07" db="EMBL/GenBank/DDBJ databases">
        <title>Phylogenomic reconstructions and comparative analyses of Kickxellomycotina fungi.</title>
        <authorList>
            <person name="Reynolds N.K."/>
            <person name="Stajich J.E."/>
            <person name="Barry K."/>
            <person name="Grigoriev I.V."/>
            <person name="Crous P."/>
            <person name="Smith M.E."/>
        </authorList>
    </citation>
    <scope>NUCLEOTIDE SEQUENCE</scope>
    <source>
        <strain evidence="1">NRRL 1565</strain>
    </source>
</reference>
<keyword evidence="2" id="KW-1185">Reference proteome</keyword>
<feature type="non-terminal residue" evidence="1">
    <location>
        <position position="186"/>
    </location>
</feature>
<evidence type="ECO:0000313" key="1">
    <source>
        <dbReference type="EMBL" id="KAJ2800557.1"/>
    </source>
</evidence>
<dbReference type="AlphaFoldDB" id="A0A9W8HUH5"/>
<gene>
    <name evidence="1" type="primary">MSH4</name>
    <name evidence="1" type="ORF">H4R20_004016</name>
</gene>
<sequence>MSGLDFVDLTQIDSDTDNHSYGDDDVYITDVRIPQKRIKTEHNDDIGSESNAYIESIAAPTSAYTEVAGIPNTLMVLTEGRGIASEIAFCLFNLATSQCMLSQFADSASYSRTIYAIVTARPQVIFVPRAMAEGKSKAMLNIRKYLPWLTIVPFDRKRFNDGEGYNVLQNIALPSQAIQLTRVLHT</sequence>
<accession>A0A9W8HUH5</accession>
<dbReference type="EMBL" id="JANBUO010000962">
    <property type="protein sequence ID" value="KAJ2800557.1"/>
    <property type="molecule type" value="Genomic_DNA"/>
</dbReference>
<organism evidence="1 2">
    <name type="scientific">Coemansia guatemalensis</name>
    <dbReference type="NCBI Taxonomy" id="2761395"/>
    <lineage>
        <taxon>Eukaryota</taxon>
        <taxon>Fungi</taxon>
        <taxon>Fungi incertae sedis</taxon>
        <taxon>Zoopagomycota</taxon>
        <taxon>Kickxellomycotina</taxon>
        <taxon>Kickxellomycetes</taxon>
        <taxon>Kickxellales</taxon>
        <taxon>Kickxellaceae</taxon>
        <taxon>Coemansia</taxon>
    </lineage>
</organism>
<dbReference type="OrthoDB" id="276261at2759"/>
<name>A0A9W8HUH5_9FUNG</name>
<proteinExistence type="predicted"/>
<protein>
    <submittedName>
        <fullName evidence="1">MutS protein msh4</fullName>
    </submittedName>
</protein>